<name>A0A166U7K1_9AGAM</name>
<dbReference type="EMBL" id="KV417490">
    <property type="protein sequence ID" value="KZP31402.1"/>
    <property type="molecule type" value="Genomic_DNA"/>
</dbReference>
<dbReference type="AlphaFoldDB" id="A0A166U7K1"/>
<evidence type="ECO:0000313" key="3">
    <source>
        <dbReference type="Proteomes" id="UP000076532"/>
    </source>
</evidence>
<feature type="chain" id="PRO_5007880427" evidence="1">
    <location>
        <begin position="20"/>
        <end position="276"/>
    </location>
</feature>
<proteinExistence type="predicted"/>
<keyword evidence="1" id="KW-0732">Signal</keyword>
<reference evidence="2 3" key="1">
    <citation type="journal article" date="2016" name="Mol. Biol. Evol.">
        <title>Comparative Genomics of Early-Diverging Mushroom-Forming Fungi Provides Insights into the Origins of Lignocellulose Decay Capabilities.</title>
        <authorList>
            <person name="Nagy L.G."/>
            <person name="Riley R."/>
            <person name="Tritt A."/>
            <person name="Adam C."/>
            <person name="Daum C."/>
            <person name="Floudas D."/>
            <person name="Sun H."/>
            <person name="Yadav J.S."/>
            <person name="Pangilinan J."/>
            <person name="Larsson K.H."/>
            <person name="Matsuura K."/>
            <person name="Barry K."/>
            <person name="Labutti K."/>
            <person name="Kuo R."/>
            <person name="Ohm R.A."/>
            <person name="Bhattacharya S.S."/>
            <person name="Shirouzu T."/>
            <person name="Yoshinaga Y."/>
            <person name="Martin F.M."/>
            <person name="Grigoriev I.V."/>
            <person name="Hibbett D.S."/>
        </authorList>
    </citation>
    <scope>NUCLEOTIDE SEQUENCE [LARGE SCALE GENOMIC DNA]</scope>
    <source>
        <strain evidence="2 3">CBS 109695</strain>
    </source>
</reference>
<accession>A0A166U7K1</accession>
<gene>
    <name evidence="2" type="ORF">FIBSPDRAFT_945405</name>
</gene>
<dbReference type="Proteomes" id="UP000076532">
    <property type="component" value="Unassembled WGS sequence"/>
</dbReference>
<evidence type="ECO:0000256" key="1">
    <source>
        <dbReference type="SAM" id="SignalP"/>
    </source>
</evidence>
<sequence length="276" mass="28206">MRFSQSTVSLFVFAGLCSALPMNPMIKRQDAITGAVGAVVNDAGLGSVYSKVESLAGNVKRQDAVSEIESLVNDTGLGDVASTVLKRDDPASSVLTAIEGLFGRSAKRQDPISTAEDLVTNVESALNGAVKRQDPVDSLLTTVEGVLGGATKRQLTAVGDALTNLGLGSVVTEVDSLTSRDAIPLVDGVVTNVEGALGGAVRRQDPIESLLTTVEGALGGATKRQLTAVGDALTNLGLGSAVTEIDSLTSRDTAPLVEVGDVATELSQIAARADDC</sequence>
<feature type="signal peptide" evidence="1">
    <location>
        <begin position="1"/>
        <end position="19"/>
    </location>
</feature>
<keyword evidence="3" id="KW-1185">Reference proteome</keyword>
<protein>
    <submittedName>
        <fullName evidence="2">Uncharacterized protein</fullName>
    </submittedName>
</protein>
<dbReference type="OrthoDB" id="10673006at2759"/>
<evidence type="ECO:0000313" key="2">
    <source>
        <dbReference type="EMBL" id="KZP31402.1"/>
    </source>
</evidence>
<organism evidence="2 3">
    <name type="scientific">Athelia psychrophila</name>
    <dbReference type="NCBI Taxonomy" id="1759441"/>
    <lineage>
        <taxon>Eukaryota</taxon>
        <taxon>Fungi</taxon>
        <taxon>Dikarya</taxon>
        <taxon>Basidiomycota</taxon>
        <taxon>Agaricomycotina</taxon>
        <taxon>Agaricomycetes</taxon>
        <taxon>Agaricomycetidae</taxon>
        <taxon>Atheliales</taxon>
        <taxon>Atheliaceae</taxon>
        <taxon>Athelia</taxon>
    </lineage>
</organism>